<keyword evidence="4" id="KW-0805">Transcription regulation</keyword>
<dbReference type="Gene3D" id="4.10.240.10">
    <property type="entry name" value="Zn(2)-C6 fungal-type DNA-binding domain"/>
    <property type="match status" value="1"/>
</dbReference>
<evidence type="ECO:0000256" key="5">
    <source>
        <dbReference type="ARBA" id="ARBA00023125"/>
    </source>
</evidence>
<dbReference type="Proteomes" id="UP001378960">
    <property type="component" value="Unassembled WGS sequence"/>
</dbReference>
<dbReference type="PROSITE" id="PS50048">
    <property type="entry name" value="ZN2_CY6_FUNGAL_2"/>
    <property type="match status" value="1"/>
</dbReference>
<evidence type="ECO:0000256" key="7">
    <source>
        <dbReference type="ARBA" id="ARBA00023242"/>
    </source>
</evidence>
<keyword evidence="3" id="KW-0862">Zinc</keyword>
<dbReference type="GO" id="GO:0000981">
    <property type="term" value="F:DNA-binding transcription factor activity, RNA polymerase II-specific"/>
    <property type="evidence" value="ECO:0007669"/>
    <property type="project" value="InterPro"/>
</dbReference>
<dbReference type="SUPFAM" id="SSF57701">
    <property type="entry name" value="Zn2/Cys6 DNA-binding domain"/>
    <property type="match status" value="1"/>
</dbReference>
<gene>
    <name evidence="10" type="ORF">DAPK24_035850</name>
</gene>
<evidence type="ECO:0000313" key="11">
    <source>
        <dbReference type="Proteomes" id="UP001378960"/>
    </source>
</evidence>
<protein>
    <submittedName>
        <fullName evidence="10">Ppr1 protein</fullName>
    </submittedName>
</protein>
<dbReference type="EMBL" id="BTGB01000005">
    <property type="protein sequence ID" value="GMM47010.1"/>
    <property type="molecule type" value="Genomic_DNA"/>
</dbReference>
<evidence type="ECO:0000259" key="9">
    <source>
        <dbReference type="PROSITE" id="PS50048"/>
    </source>
</evidence>
<dbReference type="InterPro" id="IPR036864">
    <property type="entry name" value="Zn2-C6_fun-type_DNA-bd_sf"/>
</dbReference>
<dbReference type="InterPro" id="IPR052202">
    <property type="entry name" value="Yeast_MetPath_Reg"/>
</dbReference>
<evidence type="ECO:0000256" key="6">
    <source>
        <dbReference type="ARBA" id="ARBA00023163"/>
    </source>
</evidence>
<dbReference type="GO" id="GO:0043565">
    <property type="term" value="F:sequence-specific DNA binding"/>
    <property type="evidence" value="ECO:0007669"/>
    <property type="project" value="TreeGrafter"/>
</dbReference>
<reference evidence="10 11" key="1">
    <citation type="journal article" date="2023" name="Elife">
        <title>Identification of key yeast species and microbe-microbe interactions impacting larval growth of Drosophila in the wild.</title>
        <authorList>
            <person name="Mure A."/>
            <person name="Sugiura Y."/>
            <person name="Maeda R."/>
            <person name="Honda K."/>
            <person name="Sakurai N."/>
            <person name="Takahashi Y."/>
            <person name="Watada M."/>
            <person name="Katoh T."/>
            <person name="Gotoh A."/>
            <person name="Gotoh Y."/>
            <person name="Taniguchi I."/>
            <person name="Nakamura K."/>
            <person name="Hayashi T."/>
            <person name="Katayama T."/>
            <person name="Uemura T."/>
            <person name="Hattori Y."/>
        </authorList>
    </citation>
    <scope>NUCLEOTIDE SEQUENCE [LARGE SCALE GENOMIC DNA]</scope>
    <source>
        <strain evidence="10 11">PK-24</strain>
    </source>
</reference>
<dbReference type="SMART" id="SM00906">
    <property type="entry name" value="Fungal_trans"/>
    <property type="match status" value="1"/>
</dbReference>
<accession>A0AAV5R6T9</accession>
<dbReference type="GO" id="GO:0008270">
    <property type="term" value="F:zinc ion binding"/>
    <property type="evidence" value="ECO:0007669"/>
    <property type="project" value="InterPro"/>
</dbReference>
<keyword evidence="2" id="KW-0479">Metal-binding</keyword>
<keyword evidence="6" id="KW-0804">Transcription</keyword>
<dbReference type="PANTHER" id="PTHR47782">
    <property type="entry name" value="ZN(II)2CYS6 TRANSCRIPTION FACTOR (EUROFUNG)-RELATED"/>
    <property type="match status" value="1"/>
</dbReference>
<dbReference type="GO" id="GO:0006351">
    <property type="term" value="P:DNA-templated transcription"/>
    <property type="evidence" value="ECO:0007669"/>
    <property type="project" value="InterPro"/>
</dbReference>
<evidence type="ECO:0000256" key="4">
    <source>
        <dbReference type="ARBA" id="ARBA00023015"/>
    </source>
</evidence>
<feature type="compositionally biased region" description="Polar residues" evidence="8">
    <location>
        <begin position="815"/>
        <end position="831"/>
    </location>
</feature>
<feature type="region of interest" description="Disordered" evidence="8">
    <location>
        <begin position="177"/>
        <end position="210"/>
    </location>
</feature>
<dbReference type="InterPro" id="IPR007219">
    <property type="entry name" value="XnlR_reg_dom"/>
</dbReference>
<keyword evidence="7" id="KW-0539">Nucleus</keyword>
<keyword evidence="5" id="KW-0238">DNA-binding</keyword>
<dbReference type="SMART" id="SM00066">
    <property type="entry name" value="GAL4"/>
    <property type="match status" value="1"/>
</dbReference>
<feature type="compositionally biased region" description="Low complexity" evidence="8">
    <location>
        <begin position="90"/>
        <end position="100"/>
    </location>
</feature>
<dbReference type="GO" id="GO:0005634">
    <property type="term" value="C:nucleus"/>
    <property type="evidence" value="ECO:0007669"/>
    <property type="project" value="UniProtKB-SubCell"/>
</dbReference>
<comment type="caution">
    <text evidence="10">The sequence shown here is derived from an EMBL/GenBank/DDBJ whole genome shotgun (WGS) entry which is preliminary data.</text>
</comment>
<feature type="region of interest" description="Disordered" evidence="8">
    <location>
        <begin position="815"/>
        <end position="854"/>
    </location>
</feature>
<feature type="region of interest" description="Disordered" evidence="8">
    <location>
        <begin position="90"/>
        <end position="134"/>
    </location>
</feature>
<dbReference type="PROSITE" id="PS00463">
    <property type="entry name" value="ZN2_CY6_FUNGAL_1"/>
    <property type="match status" value="1"/>
</dbReference>
<feature type="compositionally biased region" description="Low complexity" evidence="8">
    <location>
        <begin position="836"/>
        <end position="847"/>
    </location>
</feature>
<dbReference type="InterPro" id="IPR001138">
    <property type="entry name" value="Zn2Cys6_DnaBD"/>
</dbReference>
<evidence type="ECO:0000256" key="3">
    <source>
        <dbReference type="ARBA" id="ARBA00022833"/>
    </source>
</evidence>
<organism evidence="10 11">
    <name type="scientific">Pichia kluyveri</name>
    <name type="common">Yeast</name>
    <dbReference type="NCBI Taxonomy" id="36015"/>
    <lineage>
        <taxon>Eukaryota</taxon>
        <taxon>Fungi</taxon>
        <taxon>Dikarya</taxon>
        <taxon>Ascomycota</taxon>
        <taxon>Saccharomycotina</taxon>
        <taxon>Pichiomycetes</taxon>
        <taxon>Pichiales</taxon>
        <taxon>Pichiaceae</taxon>
        <taxon>Pichia</taxon>
    </lineage>
</organism>
<dbReference type="Pfam" id="PF04082">
    <property type="entry name" value="Fungal_trans"/>
    <property type="match status" value="1"/>
</dbReference>
<dbReference type="Pfam" id="PF00172">
    <property type="entry name" value="Zn_clus"/>
    <property type="match status" value="1"/>
</dbReference>
<comment type="subcellular location">
    <subcellularLocation>
        <location evidence="1">Nucleus</location>
    </subcellularLocation>
</comment>
<feature type="compositionally biased region" description="Polar residues" evidence="8">
    <location>
        <begin position="190"/>
        <end position="210"/>
    </location>
</feature>
<proteinExistence type="predicted"/>
<feature type="compositionally biased region" description="Basic and acidic residues" evidence="8">
    <location>
        <begin position="110"/>
        <end position="121"/>
    </location>
</feature>
<feature type="compositionally biased region" description="Polar residues" evidence="8">
    <location>
        <begin position="761"/>
        <end position="770"/>
    </location>
</feature>
<evidence type="ECO:0000256" key="2">
    <source>
        <dbReference type="ARBA" id="ARBA00022723"/>
    </source>
</evidence>
<feature type="region of interest" description="Disordered" evidence="8">
    <location>
        <begin position="759"/>
        <end position="789"/>
    </location>
</feature>
<dbReference type="CDD" id="cd14723">
    <property type="entry name" value="ZIP_Ppr1"/>
    <property type="match status" value="1"/>
</dbReference>
<evidence type="ECO:0000313" key="10">
    <source>
        <dbReference type="EMBL" id="GMM47010.1"/>
    </source>
</evidence>
<keyword evidence="11" id="KW-1185">Reference proteome</keyword>
<feature type="domain" description="Zn(2)-C6 fungal-type" evidence="9">
    <location>
        <begin position="14"/>
        <end position="44"/>
    </location>
</feature>
<evidence type="ECO:0000256" key="1">
    <source>
        <dbReference type="ARBA" id="ARBA00004123"/>
    </source>
</evidence>
<feature type="compositionally biased region" description="Basic and acidic residues" evidence="8">
    <location>
        <begin position="177"/>
        <end position="187"/>
    </location>
</feature>
<dbReference type="PANTHER" id="PTHR47782:SF1">
    <property type="entry name" value="PYRIMIDINE PATHWAY REGULATORY PROTEIN 1"/>
    <property type="match status" value="1"/>
</dbReference>
<name>A0AAV5R6T9_PICKL</name>
<dbReference type="CDD" id="cd12148">
    <property type="entry name" value="fungal_TF_MHR"/>
    <property type="match status" value="1"/>
</dbReference>
<dbReference type="GO" id="GO:0045944">
    <property type="term" value="P:positive regulation of transcription by RNA polymerase II"/>
    <property type="evidence" value="ECO:0007669"/>
    <property type="project" value="TreeGrafter"/>
</dbReference>
<evidence type="ECO:0000256" key="8">
    <source>
        <dbReference type="SAM" id="MobiDB-lite"/>
    </source>
</evidence>
<dbReference type="CDD" id="cd00067">
    <property type="entry name" value="GAL4"/>
    <property type="match status" value="1"/>
</dbReference>
<sequence length="1002" mass="113974">MSSSIVGVTRSISACKRCRQKKVKCSHEFPKCKACKKANVECVSLDPATGREIPRSYIVHLEEKIIELEKFIKDRNLKIDDANNTQIDLSSVSQESSLESENTKINNSSDEERKNYKENKNKNTHANDTSINNEELINSINSYKTTSQKDESSVPTTFSGDGISFSKLMFAAVHFKDSQDQKTDQRRRSSGVSKNLVTPIDPTTSSKSSFSENVALLPPKQQALDFISLYFSQSNSQLPIFHREEFFKNIFIPIYGEIPQSSTIALNYPETDWSSFPKVKENDTWYCQYTRLLDAETAVDPDMDPFKFSAKVNVPKRFRKSLYFINIIFALASSTWHLKFSHHISENFKNAALLHIEEAYSSNDRLEALQAMLSLTLYSLMRPCVPGVWYLLGSSMRLCIDLGLHNESLASSNMDAFTIDMRRRLFWCCYSLDRQICVYLGRPFGIPEESIKVDFPSILDDEFIKFDSTKKTLYENSPASKVPSYKNISMAMFKIRKLQAEVQSILYDNRTLPREFDSLTDWTNNMTKRLKDWKFNIPKTSKITNCDFSTEFFELNYYHTTILLHGLSPARYALSKEDFVNVAEASKGVLLTFHKLWNRAALNYTWAVTQNVFMSQMSFLYAVFNSEDVFRITPLSEIEQFAIYSNRILKSLIVKCNAAKKCLEVLTILARAVIKLKYKYEESSKINTFKTQISNTDMARLPSEEEIQTLQAGGNVTGNMRRLIVSIPELINSEEKMSSNKQSTKRSKNNNFGYTARLTASELTPPQHKSNMPGINRPESRQSENSDTAAESVWSINGFDLDNFFESVKRVESPYSSRSISENSVNDNGTSYIRGAESSSLSALNSNQRGSTNDEKYSLIDESNTYGWKNGTYLSIPTAPQFMGTQFQSKPHSINSPIIGTIPDFTSINHPVPFYNISTGSPMYSSSNGTPVNQYQNIGDVINPVNFPPVKNDETALNNPTGYNVERKDSKEGQRVFKLMFETGTESIWDQFFAQPFKLDEI</sequence>
<dbReference type="AlphaFoldDB" id="A0AAV5R6T9"/>